<evidence type="ECO:0000313" key="6">
    <source>
        <dbReference type="Proteomes" id="UP000054324"/>
    </source>
</evidence>
<dbReference type="GO" id="GO:0019901">
    <property type="term" value="F:protein kinase binding"/>
    <property type="evidence" value="ECO:0007669"/>
    <property type="project" value="TreeGrafter"/>
</dbReference>
<dbReference type="GO" id="GO:0000407">
    <property type="term" value="C:phagophore assembly site"/>
    <property type="evidence" value="ECO:0007669"/>
    <property type="project" value="TreeGrafter"/>
</dbReference>
<accession>A0A074Z8P1</accession>
<dbReference type="PANTHER" id="PTHR13292:SF0">
    <property type="entry name" value="AUTOPHAGY-RELATED PROTEIN 101"/>
    <property type="match status" value="1"/>
</dbReference>
<dbReference type="STRING" id="6198.A0A074Z8P1"/>
<dbReference type="Proteomes" id="UP000054324">
    <property type="component" value="Unassembled WGS sequence"/>
</dbReference>
<feature type="region of interest" description="Disordered" evidence="4">
    <location>
        <begin position="263"/>
        <end position="285"/>
    </location>
</feature>
<dbReference type="AlphaFoldDB" id="A0A074Z8P1"/>
<dbReference type="OrthoDB" id="10259639at2759"/>
<proteinExistence type="inferred from homology"/>
<dbReference type="GO" id="GO:1990316">
    <property type="term" value="C:Atg1/ULK1 kinase complex"/>
    <property type="evidence" value="ECO:0007669"/>
    <property type="project" value="TreeGrafter"/>
</dbReference>
<dbReference type="GeneID" id="20324018"/>
<evidence type="ECO:0000256" key="3">
    <source>
        <dbReference type="ARBA" id="ARBA00023006"/>
    </source>
</evidence>
<feature type="compositionally biased region" description="Polar residues" evidence="4">
    <location>
        <begin position="275"/>
        <end position="285"/>
    </location>
</feature>
<dbReference type="RefSeq" id="XP_009174311.1">
    <property type="nucleotide sequence ID" value="XM_009176047.1"/>
</dbReference>
<gene>
    <name evidence="5" type="ORF">T265_09850</name>
</gene>
<organism evidence="5 6">
    <name type="scientific">Opisthorchis viverrini</name>
    <name type="common">Southeast Asian liver fluke</name>
    <dbReference type="NCBI Taxonomy" id="6198"/>
    <lineage>
        <taxon>Eukaryota</taxon>
        <taxon>Metazoa</taxon>
        <taxon>Spiralia</taxon>
        <taxon>Lophotrochozoa</taxon>
        <taxon>Platyhelminthes</taxon>
        <taxon>Trematoda</taxon>
        <taxon>Digenea</taxon>
        <taxon>Opisthorchiida</taxon>
        <taxon>Opisthorchiata</taxon>
        <taxon>Opisthorchiidae</taxon>
        <taxon>Opisthorchis</taxon>
    </lineage>
</organism>
<dbReference type="KEGG" id="ovi:T265_09850"/>
<protein>
    <recommendedName>
        <fullName evidence="2">Autophagy-related protein 101</fullName>
    </recommendedName>
</protein>
<name>A0A074Z8P1_OPIVI</name>
<keyword evidence="3" id="KW-0072">Autophagy</keyword>
<evidence type="ECO:0000256" key="4">
    <source>
        <dbReference type="SAM" id="MobiDB-lite"/>
    </source>
</evidence>
<dbReference type="GO" id="GO:0000045">
    <property type="term" value="P:autophagosome assembly"/>
    <property type="evidence" value="ECO:0007669"/>
    <property type="project" value="TreeGrafter"/>
</dbReference>
<keyword evidence="6" id="KW-1185">Reference proteome</keyword>
<dbReference type="PANTHER" id="PTHR13292">
    <property type="entry name" value="AUTOPHAGY-RELATED PROTEIN 101"/>
    <property type="match status" value="1"/>
</dbReference>
<dbReference type="Pfam" id="PF07855">
    <property type="entry name" value="ATG101"/>
    <property type="match status" value="1"/>
</dbReference>
<dbReference type="EMBL" id="KL596929">
    <property type="protein sequence ID" value="KER21952.1"/>
    <property type="molecule type" value="Genomic_DNA"/>
</dbReference>
<evidence type="ECO:0000256" key="1">
    <source>
        <dbReference type="ARBA" id="ARBA00007130"/>
    </source>
</evidence>
<reference evidence="5 6" key="1">
    <citation type="submission" date="2013-11" db="EMBL/GenBank/DDBJ databases">
        <title>Opisthorchis viverrini - life in the bile duct.</title>
        <authorList>
            <person name="Young N.D."/>
            <person name="Nagarajan N."/>
            <person name="Lin S.J."/>
            <person name="Korhonen P.K."/>
            <person name="Jex A.R."/>
            <person name="Hall R.S."/>
            <person name="Safavi-Hemami H."/>
            <person name="Kaewkong W."/>
            <person name="Bertrand D."/>
            <person name="Gao S."/>
            <person name="Seet Q."/>
            <person name="Wongkham S."/>
            <person name="Teh B.T."/>
            <person name="Wongkham C."/>
            <person name="Intapan P.M."/>
            <person name="Maleewong W."/>
            <person name="Yang X."/>
            <person name="Hu M."/>
            <person name="Wang Z."/>
            <person name="Hofmann A."/>
            <person name="Sternberg P.W."/>
            <person name="Tan P."/>
            <person name="Wang J."/>
            <person name="Gasser R.B."/>
        </authorList>
    </citation>
    <scope>NUCLEOTIDE SEQUENCE [LARGE SCALE GENOMIC DNA]</scope>
</reference>
<dbReference type="CTD" id="20324018"/>
<dbReference type="InterPro" id="IPR012445">
    <property type="entry name" value="ATG101"/>
</dbReference>
<evidence type="ECO:0000313" key="5">
    <source>
        <dbReference type="EMBL" id="KER21952.1"/>
    </source>
</evidence>
<evidence type="ECO:0000256" key="2">
    <source>
        <dbReference type="ARBA" id="ARBA00018874"/>
    </source>
</evidence>
<sequence>MDSELGSFLWPRKFMIAYLERHRTFNLGDSHSRWDGSKVLCGCLFGLLFRERRPSQCLFSRNEPAENMALARELLDFKDGSVSYNSYLGTRDVDCENFPLTYVCVNSDQLINRVVGPTHSFGDSLRADVSPGGGACGSISLEFAIQRKGTWGLGSEPSVWERWTINLRIKAVSPGERDEHRQELADQLHEKIMQILVLVNSPNSHMPSLGSSQLETEHIIEFSIADISPYRFSIQHNTNASQVRGVGFGTRRLLKHQPLNARNLLRPSAPPGADQTDNAPSICSASQSRTKAGSCASAFDQVQTHEFTDRKVRGSNPTFASRLPLSRLERPGSIPALVPPSWAWQLGTERVLQLNDRQIGFPASLRFS</sequence>
<comment type="similarity">
    <text evidence="1">Belongs to the ATG101 family.</text>
</comment>